<name>A0A1T4X494_9BACT</name>
<sequence length="75" mass="8656">MYSAFFLSSFFLACLFLNSELSLLRFSFFHWLKILSVQILVFSEHVVWNVHLFSSTLLFIKNVVVVVGVCGMFVS</sequence>
<evidence type="ECO:0000313" key="3">
    <source>
        <dbReference type="Proteomes" id="UP000189733"/>
    </source>
</evidence>
<keyword evidence="1" id="KW-0472">Membrane</keyword>
<dbReference type="EMBL" id="FUYA01000020">
    <property type="protein sequence ID" value="SKA84267.1"/>
    <property type="molecule type" value="Genomic_DNA"/>
</dbReference>
<proteinExistence type="predicted"/>
<accession>A0A1T4X494</accession>
<keyword evidence="1" id="KW-1133">Transmembrane helix</keyword>
<protein>
    <submittedName>
        <fullName evidence="2">Uncharacterized protein</fullName>
    </submittedName>
</protein>
<dbReference type="STRING" id="1121442.SAMN02745702_02961"/>
<dbReference type="AlphaFoldDB" id="A0A1T4X494"/>
<reference evidence="2 3" key="1">
    <citation type="submission" date="2017-02" db="EMBL/GenBank/DDBJ databases">
        <authorList>
            <person name="Peterson S.W."/>
        </authorList>
    </citation>
    <scope>NUCLEOTIDE SEQUENCE [LARGE SCALE GENOMIC DNA]</scope>
    <source>
        <strain evidence="2 3">DSM 18034</strain>
    </source>
</reference>
<keyword evidence="1" id="KW-0812">Transmembrane</keyword>
<evidence type="ECO:0000256" key="1">
    <source>
        <dbReference type="SAM" id="Phobius"/>
    </source>
</evidence>
<gene>
    <name evidence="2" type="ORF">SAMN02745702_02961</name>
</gene>
<organism evidence="2 3">
    <name type="scientific">Desulfobaculum bizertense DSM 18034</name>
    <dbReference type="NCBI Taxonomy" id="1121442"/>
    <lineage>
        <taxon>Bacteria</taxon>
        <taxon>Pseudomonadati</taxon>
        <taxon>Thermodesulfobacteriota</taxon>
        <taxon>Desulfovibrionia</taxon>
        <taxon>Desulfovibrionales</taxon>
        <taxon>Desulfovibrionaceae</taxon>
        <taxon>Desulfobaculum</taxon>
    </lineage>
</organism>
<keyword evidence="3" id="KW-1185">Reference proteome</keyword>
<feature type="transmembrane region" description="Helical" evidence="1">
    <location>
        <begin position="46"/>
        <end position="74"/>
    </location>
</feature>
<dbReference type="Proteomes" id="UP000189733">
    <property type="component" value="Unassembled WGS sequence"/>
</dbReference>
<evidence type="ECO:0000313" key="2">
    <source>
        <dbReference type="EMBL" id="SKA84267.1"/>
    </source>
</evidence>